<dbReference type="Proteomes" id="UP000054843">
    <property type="component" value="Unassembled WGS sequence"/>
</dbReference>
<dbReference type="STRING" id="268474.A0A0V1N4Y9"/>
<dbReference type="InterPro" id="IPR043502">
    <property type="entry name" value="DNA/RNA_pol_sf"/>
</dbReference>
<evidence type="ECO:0000313" key="1">
    <source>
        <dbReference type="EMBL" id="KRZ78798.1"/>
    </source>
</evidence>
<protein>
    <submittedName>
        <fullName evidence="1">Putative mitochondrial-like protein</fullName>
    </submittedName>
</protein>
<name>A0A0V1N4Y9_9BILA</name>
<dbReference type="PANTHER" id="PTHR37984">
    <property type="entry name" value="PROTEIN CBG26694"/>
    <property type="match status" value="1"/>
</dbReference>
<evidence type="ECO:0000313" key="2">
    <source>
        <dbReference type="Proteomes" id="UP000054843"/>
    </source>
</evidence>
<gene>
    <name evidence="1" type="ORF">T10_11446</name>
</gene>
<dbReference type="InterPro" id="IPR050951">
    <property type="entry name" value="Retrovirus_Pol_polyprotein"/>
</dbReference>
<dbReference type="AlphaFoldDB" id="A0A0V1N4Y9"/>
<dbReference type="SUPFAM" id="SSF56672">
    <property type="entry name" value="DNA/RNA polymerases"/>
    <property type="match status" value="1"/>
</dbReference>
<dbReference type="InterPro" id="IPR043128">
    <property type="entry name" value="Rev_trsase/Diguanyl_cyclase"/>
</dbReference>
<organism evidence="1 2">
    <name type="scientific">Trichinella papuae</name>
    <dbReference type="NCBI Taxonomy" id="268474"/>
    <lineage>
        <taxon>Eukaryota</taxon>
        <taxon>Metazoa</taxon>
        <taxon>Ecdysozoa</taxon>
        <taxon>Nematoda</taxon>
        <taxon>Enoplea</taxon>
        <taxon>Dorylaimia</taxon>
        <taxon>Trichinellida</taxon>
        <taxon>Trichinellidae</taxon>
        <taxon>Trichinella</taxon>
    </lineage>
</organism>
<dbReference type="EMBL" id="JYDO01000010">
    <property type="protein sequence ID" value="KRZ78798.1"/>
    <property type="molecule type" value="Genomic_DNA"/>
</dbReference>
<dbReference type="Gene3D" id="3.30.70.270">
    <property type="match status" value="1"/>
</dbReference>
<accession>A0A0V1N4Y9</accession>
<comment type="caution">
    <text evidence="1">The sequence shown here is derived from an EMBL/GenBank/DDBJ whole genome shotgun (WGS) entry which is preliminary data.</text>
</comment>
<dbReference type="OrthoDB" id="5920491at2759"/>
<proteinExistence type="predicted"/>
<dbReference type="PANTHER" id="PTHR37984:SF5">
    <property type="entry name" value="PROTEIN NYNRIN-LIKE"/>
    <property type="match status" value="1"/>
</dbReference>
<reference evidence="1 2" key="1">
    <citation type="submission" date="2015-01" db="EMBL/GenBank/DDBJ databases">
        <title>Evolution of Trichinella species and genotypes.</title>
        <authorList>
            <person name="Korhonen P.K."/>
            <person name="Edoardo P."/>
            <person name="Giuseppe L.R."/>
            <person name="Gasser R.B."/>
        </authorList>
    </citation>
    <scope>NUCLEOTIDE SEQUENCE [LARGE SCALE GENOMIC DNA]</scope>
    <source>
        <strain evidence="1">ISS1980</strain>
    </source>
</reference>
<keyword evidence="2" id="KW-1185">Reference proteome</keyword>
<sequence>MSELRQFLGLASYYRKFVNGFASIAAPIHQLLERDAEWKWTEDCQAAFDALKHQLTSAPILTYFDI</sequence>
<dbReference type="FunFam" id="3.30.70.270:FF:000045">
    <property type="entry name" value="Transposon Tf2-7 polyprotein"/>
    <property type="match status" value="1"/>
</dbReference>